<name>A0ACB8ESW0_9SAUR</name>
<organism evidence="1 2">
    <name type="scientific">Sphaerodactylus townsendi</name>
    <dbReference type="NCBI Taxonomy" id="933632"/>
    <lineage>
        <taxon>Eukaryota</taxon>
        <taxon>Metazoa</taxon>
        <taxon>Chordata</taxon>
        <taxon>Craniata</taxon>
        <taxon>Vertebrata</taxon>
        <taxon>Euteleostomi</taxon>
        <taxon>Lepidosauria</taxon>
        <taxon>Squamata</taxon>
        <taxon>Bifurcata</taxon>
        <taxon>Gekkota</taxon>
        <taxon>Sphaerodactylidae</taxon>
        <taxon>Sphaerodactylus</taxon>
    </lineage>
</organism>
<comment type="caution">
    <text evidence="1">The sequence shown here is derived from an EMBL/GenBank/DDBJ whole genome shotgun (WGS) entry which is preliminary data.</text>
</comment>
<evidence type="ECO:0000313" key="1">
    <source>
        <dbReference type="EMBL" id="KAH7995603.1"/>
    </source>
</evidence>
<sequence>MAWEPSVGWNGKRRKALSKTSHSAEGAQGSIVDSLLTTTPRGKSSSEAGVNKRVLSFLRKSKDSSRRMKILLLLACLLAITVPFEASSSESKERSTPCSTSPPCSTSTPCLIGLISLLAQVRCVHTSRLSKLSEMRFASLAA</sequence>
<evidence type="ECO:0000313" key="2">
    <source>
        <dbReference type="Proteomes" id="UP000827872"/>
    </source>
</evidence>
<protein>
    <submittedName>
        <fullName evidence="1">Uncharacterized protein</fullName>
    </submittedName>
</protein>
<keyword evidence="2" id="KW-1185">Reference proteome</keyword>
<gene>
    <name evidence="1" type="ORF">K3G42_026649</name>
</gene>
<proteinExistence type="predicted"/>
<reference evidence="1" key="1">
    <citation type="submission" date="2021-08" db="EMBL/GenBank/DDBJ databases">
        <title>The first chromosome-level gecko genome reveals the dynamic sex chromosomes of Neotropical dwarf geckos (Sphaerodactylidae: Sphaerodactylus).</title>
        <authorList>
            <person name="Pinto B.J."/>
            <person name="Keating S.E."/>
            <person name="Gamble T."/>
        </authorList>
    </citation>
    <scope>NUCLEOTIDE SEQUENCE</scope>
    <source>
        <strain evidence="1">TG3544</strain>
    </source>
</reference>
<dbReference type="EMBL" id="CM037620">
    <property type="protein sequence ID" value="KAH7995603.1"/>
    <property type="molecule type" value="Genomic_DNA"/>
</dbReference>
<dbReference type="Proteomes" id="UP000827872">
    <property type="component" value="Linkage Group LG07"/>
</dbReference>
<accession>A0ACB8ESW0</accession>